<dbReference type="Gene3D" id="2.170.150.80">
    <property type="entry name" value="NAC domain"/>
    <property type="match status" value="1"/>
</dbReference>
<evidence type="ECO:0000256" key="10">
    <source>
        <dbReference type="ARBA" id="ARBA00023242"/>
    </source>
</evidence>
<dbReference type="Pfam" id="PF02365">
    <property type="entry name" value="NAM"/>
    <property type="match status" value="1"/>
</dbReference>
<evidence type="ECO:0000256" key="4">
    <source>
        <dbReference type="ARBA" id="ARBA00022989"/>
    </source>
</evidence>
<evidence type="ECO:0000313" key="15">
    <source>
        <dbReference type="Proteomes" id="UP000321947"/>
    </source>
</evidence>
<comment type="subcellular location">
    <subcellularLocation>
        <location evidence="2">Membrane</location>
        <topology evidence="2">Single-pass membrane protein</topology>
    </subcellularLocation>
    <subcellularLocation>
        <location evidence="1">Nucleus</location>
    </subcellularLocation>
</comment>
<keyword evidence="7 12" id="KW-0472">Membrane</keyword>
<dbReference type="GO" id="GO:0000976">
    <property type="term" value="F:transcription cis-regulatory region binding"/>
    <property type="evidence" value="ECO:0007669"/>
    <property type="project" value="UniProtKB-ARBA"/>
</dbReference>
<evidence type="ECO:0000313" key="14">
    <source>
        <dbReference type="EMBL" id="TYK23131.1"/>
    </source>
</evidence>
<dbReference type="EMBL" id="SSTD01004586">
    <property type="protein sequence ID" value="TYK23131.1"/>
    <property type="molecule type" value="Genomic_DNA"/>
</dbReference>
<evidence type="ECO:0000259" key="13">
    <source>
        <dbReference type="PROSITE" id="PS51005"/>
    </source>
</evidence>
<dbReference type="PANTHER" id="PTHR31744">
    <property type="entry name" value="PROTEIN CUP-SHAPED COTYLEDON 2-RELATED"/>
    <property type="match status" value="1"/>
</dbReference>
<name>A0A5D3DHI8_CUCMM</name>
<dbReference type="FunFam" id="2.170.150.80:FF:000002">
    <property type="entry name" value="Nac domain-containing protein 86"/>
    <property type="match status" value="1"/>
</dbReference>
<dbReference type="SUPFAM" id="SSF101941">
    <property type="entry name" value="NAC domain"/>
    <property type="match status" value="1"/>
</dbReference>
<keyword evidence="5" id="KW-0805">Transcription regulation</keyword>
<dbReference type="GO" id="GO:0006355">
    <property type="term" value="P:regulation of DNA-templated transcription"/>
    <property type="evidence" value="ECO:0007669"/>
    <property type="project" value="InterPro"/>
</dbReference>
<evidence type="ECO:0000256" key="3">
    <source>
        <dbReference type="ARBA" id="ARBA00022692"/>
    </source>
</evidence>
<keyword evidence="9" id="KW-0804">Transcription</keyword>
<evidence type="ECO:0000256" key="2">
    <source>
        <dbReference type="ARBA" id="ARBA00004167"/>
    </source>
</evidence>
<feature type="region of interest" description="Disordered" evidence="11">
    <location>
        <begin position="281"/>
        <end position="315"/>
    </location>
</feature>
<dbReference type="Proteomes" id="UP000321947">
    <property type="component" value="Unassembled WGS sequence"/>
</dbReference>
<keyword evidence="6" id="KW-0238">DNA-binding</keyword>
<evidence type="ECO:0000256" key="1">
    <source>
        <dbReference type="ARBA" id="ARBA00004123"/>
    </source>
</evidence>
<protein>
    <submittedName>
        <fullName evidence="14">NAC domain-containing protein 17-like</fullName>
    </submittedName>
</protein>
<comment type="caution">
    <text evidence="14">The sequence shown here is derived from an EMBL/GenBank/DDBJ whole genome shotgun (WGS) entry which is preliminary data.</text>
</comment>
<dbReference type="GO" id="GO:0016020">
    <property type="term" value="C:membrane"/>
    <property type="evidence" value="ECO:0007669"/>
    <property type="project" value="UniProtKB-SubCell"/>
</dbReference>
<dbReference type="InterPro" id="IPR003441">
    <property type="entry name" value="NAC-dom"/>
</dbReference>
<dbReference type="InterPro" id="IPR036093">
    <property type="entry name" value="NAC_dom_sf"/>
</dbReference>
<feature type="domain" description="NAC" evidence="13">
    <location>
        <begin position="15"/>
        <end position="165"/>
    </location>
</feature>
<dbReference type="GO" id="GO:0005634">
    <property type="term" value="C:nucleus"/>
    <property type="evidence" value="ECO:0007669"/>
    <property type="project" value="UniProtKB-SubCell"/>
</dbReference>
<evidence type="ECO:0000256" key="7">
    <source>
        <dbReference type="ARBA" id="ARBA00023136"/>
    </source>
</evidence>
<keyword evidence="8" id="KW-0010">Activator</keyword>
<dbReference type="PANTHER" id="PTHR31744:SF216">
    <property type="entry name" value="NAC TRANSCRIPTION FACTOR"/>
    <property type="match status" value="1"/>
</dbReference>
<sequence>MKLLRLTSADDDNPWPPGFRFHPTDDELILYYLKRKICGRKIKLDVVADIDVYKWDPEELPGLSKLKTGDRQWFFFCPRDRKYPNGAKSNRATSQGYWKVTGKDRTVKCNSRNVGVKKTLVFYRGRAPKGERTDWVMHEYTMNEEELTRCTNVQSYYAVYKVFKKSGPGPKNGEQYGAPFKEEDWVDEEFRDFNFSDDQVIPAEKPKMDATDIEGETCQATHFSLDDFDRWMKQISDEDLFQSLEADPCANSLPLGGGQKDHASTIDLHSQEYILPRSVEVPNSKQQPSISPESNSNSDVSQLHPFQNHDAKSPPNVSELASFLFEGDYLEMDDLVGPEFNLSNTQKPSGSGNLQLEEINGLNELDQFHDAVMFLNDFGPLEYGPSPNLYKNENSSNVTNPMDGQFQSNPAITGQIGNQMLPDSAMNGLTLSEMQRTSGVLCDSSNFVGEANENEVGEHNSASRVSSALWAFVESIPTTPASAAEVNQSFDFDRIPSFSRRRLNMNSTTVSSINSSSLMTRRSGRSKKGRFFLFSIVGALFAILWVFMGAVRMWQRCISL</sequence>
<accession>A0A5D3DHI8</accession>
<feature type="transmembrane region" description="Helical" evidence="12">
    <location>
        <begin position="531"/>
        <end position="554"/>
    </location>
</feature>
<evidence type="ECO:0000256" key="11">
    <source>
        <dbReference type="SAM" id="MobiDB-lite"/>
    </source>
</evidence>
<dbReference type="AlphaFoldDB" id="A0A5D3DHI8"/>
<proteinExistence type="predicted"/>
<feature type="compositionally biased region" description="Polar residues" evidence="11">
    <location>
        <begin position="281"/>
        <end position="305"/>
    </location>
</feature>
<evidence type="ECO:0000256" key="5">
    <source>
        <dbReference type="ARBA" id="ARBA00023015"/>
    </source>
</evidence>
<gene>
    <name evidence="14" type="ORF">E5676_scaffold142G001290</name>
</gene>
<evidence type="ECO:0000256" key="12">
    <source>
        <dbReference type="SAM" id="Phobius"/>
    </source>
</evidence>
<keyword evidence="4 12" id="KW-1133">Transmembrane helix</keyword>
<reference evidence="14 15" key="1">
    <citation type="submission" date="2019-08" db="EMBL/GenBank/DDBJ databases">
        <title>Draft genome sequences of two oriental melons (Cucumis melo L. var makuwa).</title>
        <authorList>
            <person name="Kwon S.-Y."/>
        </authorList>
    </citation>
    <scope>NUCLEOTIDE SEQUENCE [LARGE SCALE GENOMIC DNA]</scope>
    <source>
        <strain evidence="15">cv. Chang Bougi</strain>
        <tissue evidence="14">Leaf</tissue>
    </source>
</reference>
<keyword evidence="3 12" id="KW-0812">Transmembrane</keyword>
<organism evidence="14 15">
    <name type="scientific">Cucumis melo var. makuwa</name>
    <name type="common">Oriental melon</name>
    <dbReference type="NCBI Taxonomy" id="1194695"/>
    <lineage>
        <taxon>Eukaryota</taxon>
        <taxon>Viridiplantae</taxon>
        <taxon>Streptophyta</taxon>
        <taxon>Embryophyta</taxon>
        <taxon>Tracheophyta</taxon>
        <taxon>Spermatophyta</taxon>
        <taxon>Magnoliopsida</taxon>
        <taxon>eudicotyledons</taxon>
        <taxon>Gunneridae</taxon>
        <taxon>Pentapetalae</taxon>
        <taxon>rosids</taxon>
        <taxon>fabids</taxon>
        <taxon>Cucurbitales</taxon>
        <taxon>Cucurbitaceae</taxon>
        <taxon>Benincaseae</taxon>
        <taxon>Cucumis</taxon>
    </lineage>
</organism>
<keyword evidence="10" id="KW-0539">Nucleus</keyword>
<evidence type="ECO:0000256" key="9">
    <source>
        <dbReference type="ARBA" id="ARBA00023163"/>
    </source>
</evidence>
<dbReference type="PROSITE" id="PS51005">
    <property type="entry name" value="NAC"/>
    <property type="match status" value="1"/>
</dbReference>
<evidence type="ECO:0000256" key="6">
    <source>
        <dbReference type="ARBA" id="ARBA00023125"/>
    </source>
</evidence>
<evidence type="ECO:0000256" key="8">
    <source>
        <dbReference type="ARBA" id="ARBA00023159"/>
    </source>
</evidence>